<dbReference type="PANTHER" id="PTHR30469">
    <property type="entry name" value="MULTIDRUG RESISTANCE PROTEIN MDTA"/>
    <property type="match status" value="1"/>
</dbReference>
<keyword evidence="7" id="KW-1185">Reference proteome</keyword>
<accession>A0A0A2WY42</accession>
<dbReference type="Gene3D" id="1.10.287.470">
    <property type="entry name" value="Helix hairpin bin"/>
    <property type="match status" value="1"/>
</dbReference>
<keyword evidence="3" id="KW-1133">Transmembrane helix</keyword>
<sequence length="420" mass="43985">MSNASADLLKELRIDRSAPLPAPNKRKRWVFVAIGAGVLATTLGAWVALGRDKPIEVKTADVVALGDGGSASAAVLDATGYVVARRMATVSAKITGKVREVLIEEGQHVEAGQVLATLDPVDADAERNLASSQVGAAESQIAGVRAQLREAEANVVRLNGLVKQQLVAKAQYDQAVAERDSLRAQLLTSQRNARVAGDRLRIADQGVDNTVVRAPFAGVIIAKAAQPGEIVSPMSAGGGFTRTGIGTIVDMDSLEVEVEVGEAFIGRVQPKMPVEATLNAYPDWRIPGEVIAIIPAADRGKATVKVRVAIKVKDARIVPDMGVSVSFLEPGADKQQAQRPQGALLPTNAIAQRDGVKVAFVASGDPMVVEQRTLKLGRALANGQQVLGGVSAGETVILDPPATLQAGARVKRAQADTEQQ</sequence>
<dbReference type="GO" id="GO:1990281">
    <property type="term" value="C:efflux pump complex"/>
    <property type="evidence" value="ECO:0007669"/>
    <property type="project" value="TreeGrafter"/>
</dbReference>
<evidence type="ECO:0000313" key="7">
    <source>
        <dbReference type="Proteomes" id="UP000030518"/>
    </source>
</evidence>
<evidence type="ECO:0000256" key="3">
    <source>
        <dbReference type="SAM" id="Phobius"/>
    </source>
</evidence>
<feature type="domain" description="Multidrug resistance protein MdtA-like barrel-sandwich hybrid" evidence="4">
    <location>
        <begin position="86"/>
        <end position="232"/>
    </location>
</feature>
<proteinExistence type="inferred from homology"/>
<dbReference type="EMBL" id="JRKJ01000023">
    <property type="protein sequence ID" value="KGQ17954.1"/>
    <property type="molecule type" value="Genomic_DNA"/>
</dbReference>
<gene>
    <name evidence="6" type="ORF">LF41_1808</name>
</gene>
<dbReference type="InterPro" id="IPR006143">
    <property type="entry name" value="RND_pump_MFP"/>
</dbReference>
<dbReference type="OrthoDB" id="9789643at2"/>
<dbReference type="Gene3D" id="2.40.50.100">
    <property type="match status" value="1"/>
</dbReference>
<dbReference type="RefSeq" id="WP_036171347.1">
    <property type="nucleotide sequence ID" value="NZ_JRKJ01000023.1"/>
</dbReference>
<dbReference type="AlphaFoldDB" id="A0A0A2WY42"/>
<keyword evidence="3" id="KW-0472">Membrane</keyword>
<evidence type="ECO:0000259" key="4">
    <source>
        <dbReference type="Pfam" id="PF25917"/>
    </source>
</evidence>
<organism evidence="6 7">
    <name type="scientific">Lysobacter dokdonensis DS-58</name>
    <dbReference type="NCBI Taxonomy" id="1300345"/>
    <lineage>
        <taxon>Bacteria</taxon>
        <taxon>Pseudomonadati</taxon>
        <taxon>Pseudomonadota</taxon>
        <taxon>Gammaproteobacteria</taxon>
        <taxon>Lysobacterales</taxon>
        <taxon>Lysobacteraceae</taxon>
        <taxon>Noviluteimonas</taxon>
    </lineage>
</organism>
<reference evidence="6 7" key="1">
    <citation type="submission" date="2014-09" db="EMBL/GenBank/DDBJ databases">
        <title>Genome sequences of Lysobacter dokdonensis DS-58.</title>
        <authorList>
            <person name="Kim J.F."/>
            <person name="Kwak M.-J."/>
        </authorList>
    </citation>
    <scope>NUCLEOTIDE SEQUENCE [LARGE SCALE GENOMIC DNA]</scope>
    <source>
        <strain evidence="6 7">DS-58</strain>
    </source>
</reference>
<dbReference type="InterPro" id="IPR058625">
    <property type="entry name" value="MdtA-like_BSH"/>
</dbReference>
<dbReference type="InterPro" id="IPR058792">
    <property type="entry name" value="Beta-barrel_RND_2"/>
</dbReference>
<dbReference type="GO" id="GO:0015562">
    <property type="term" value="F:efflux transmembrane transporter activity"/>
    <property type="evidence" value="ECO:0007669"/>
    <property type="project" value="TreeGrafter"/>
</dbReference>
<name>A0A0A2WY42_9GAMM</name>
<dbReference type="PRINTS" id="PR01490">
    <property type="entry name" value="RTXTOXIND"/>
</dbReference>
<dbReference type="Pfam" id="PF25954">
    <property type="entry name" value="Beta-barrel_RND_2"/>
    <property type="match status" value="1"/>
</dbReference>
<keyword evidence="2" id="KW-0175">Coiled coil</keyword>
<comment type="caution">
    <text evidence="6">The sequence shown here is derived from an EMBL/GenBank/DDBJ whole genome shotgun (WGS) entry which is preliminary data.</text>
</comment>
<keyword evidence="3" id="KW-0812">Transmembrane</keyword>
<feature type="transmembrane region" description="Helical" evidence="3">
    <location>
        <begin position="29"/>
        <end position="49"/>
    </location>
</feature>
<dbReference type="Gene3D" id="2.40.420.20">
    <property type="match status" value="1"/>
</dbReference>
<dbReference type="eggNOG" id="COG0845">
    <property type="taxonomic scope" value="Bacteria"/>
</dbReference>
<dbReference type="Pfam" id="PF25917">
    <property type="entry name" value="BSH_RND"/>
    <property type="match status" value="1"/>
</dbReference>
<protein>
    <submittedName>
        <fullName evidence="6">Acriflavin resistance protein</fullName>
    </submittedName>
</protein>
<dbReference type="STRING" id="1300345.LF41_1808"/>
<comment type="similarity">
    <text evidence="1">Belongs to the membrane fusion protein (MFP) (TC 8.A.1) family.</text>
</comment>
<evidence type="ECO:0000256" key="1">
    <source>
        <dbReference type="ARBA" id="ARBA00009477"/>
    </source>
</evidence>
<evidence type="ECO:0000259" key="5">
    <source>
        <dbReference type="Pfam" id="PF25954"/>
    </source>
</evidence>
<dbReference type="NCBIfam" id="TIGR01730">
    <property type="entry name" value="RND_mfp"/>
    <property type="match status" value="1"/>
</dbReference>
<evidence type="ECO:0000313" key="6">
    <source>
        <dbReference type="EMBL" id="KGQ17954.1"/>
    </source>
</evidence>
<feature type="coiled-coil region" evidence="2">
    <location>
        <begin position="134"/>
        <end position="161"/>
    </location>
</feature>
<dbReference type="PANTHER" id="PTHR30469:SF38">
    <property type="entry name" value="HLYD FAMILY SECRETION PROTEIN"/>
    <property type="match status" value="1"/>
</dbReference>
<dbReference type="SUPFAM" id="SSF111369">
    <property type="entry name" value="HlyD-like secretion proteins"/>
    <property type="match status" value="1"/>
</dbReference>
<dbReference type="PATRIC" id="fig|1300345.3.peg.2855"/>
<evidence type="ECO:0000256" key="2">
    <source>
        <dbReference type="SAM" id="Coils"/>
    </source>
</evidence>
<dbReference type="Gene3D" id="2.40.30.170">
    <property type="match status" value="1"/>
</dbReference>
<dbReference type="Proteomes" id="UP000030518">
    <property type="component" value="Unassembled WGS sequence"/>
</dbReference>
<feature type="domain" description="CusB-like beta-barrel" evidence="5">
    <location>
        <begin position="256"/>
        <end position="327"/>
    </location>
</feature>